<evidence type="ECO:0000256" key="5">
    <source>
        <dbReference type="PIRSR" id="PIRSR019574-1"/>
    </source>
</evidence>
<dbReference type="CDD" id="cd13590">
    <property type="entry name" value="PBP2_PotD_PotF_like"/>
    <property type="match status" value="1"/>
</dbReference>
<name>A0A1G6X8M1_9BACT</name>
<dbReference type="EMBL" id="FNAQ01000001">
    <property type="protein sequence ID" value="SDD74509.1"/>
    <property type="molecule type" value="Genomic_DNA"/>
</dbReference>
<dbReference type="SUPFAM" id="SSF53850">
    <property type="entry name" value="Periplasmic binding protein-like II"/>
    <property type="match status" value="1"/>
</dbReference>
<evidence type="ECO:0000256" key="1">
    <source>
        <dbReference type="ARBA" id="ARBA00004418"/>
    </source>
</evidence>
<dbReference type="GO" id="GO:0042597">
    <property type="term" value="C:periplasmic space"/>
    <property type="evidence" value="ECO:0007669"/>
    <property type="project" value="UniProtKB-SubCell"/>
</dbReference>
<keyword evidence="4" id="KW-0574">Periplasm</keyword>
<gene>
    <name evidence="6" type="ORF">SAMN05661003_101177</name>
</gene>
<keyword evidence="2" id="KW-0813">Transport</keyword>
<dbReference type="GO" id="GO:0015846">
    <property type="term" value="P:polyamine transport"/>
    <property type="evidence" value="ECO:0007669"/>
    <property type="project" value="InterPro"/>
</dbReference>
<sequence length="341" mass="38417">MKSVLLMMVTLLALCGCEKDKPVLHLYTWSDYIKPELVQQFEAEQGCRVVMDFFDSNEAMFAKLKAGATGYDLIFPSSYMVAIMQQQNMLQPLDHNRLPNLKHIDPVYLRFTEDEAMHHSVPYMVSNAGIGYLKSRVADFEPSWTMFGRADLAGRMTLLNDMRETLGAALKTLGYSLNTVNEQELTEARDLVIAWKRNIAKFETDQYKNGLVSAEFLLVHGYNGDIQQTMEENEDIGYALPREGGSIASDDMVIPQGAQKVELAHAFIDFIHRPEVAAQNIAYVYFLSPNLAAYALLPDEVRADPTIFVPQELLGKCEPIRDLGADNALYSKIWDQIKAAD</sequence>
<evidence type="ECO:0000256" key="3">
    <source>
        <dbReference type="ARBA" id="ARBA00022729"/>
    </source>
</evidence>
<dbReference type="RefSeq" id="WP_092075328.1">
    <property type="nucleotide sequence ID" value="NZ_FNAQ01000001.1"/>
</dbReference>
<evidence type="ECO:0000313" key="7">
    <source>
        <dbReference type="Proteomes" id="UP000243205"/>
    </source>
</evidence>
<evidence type="ECO:0000313" key="6">
    <source>
        <dbReference type="EMBL" id="SDD74509.1"/>
    </source>
</evidence>
<dbReference type="Proteomes" id="UP000243205">
    <property type="component" value="Unassembled WGS sequence"/>
</dbReference>
<dbReference type="PANTHER" id="PTHR30222">
    <property type="entry name" value="SPERMIDINE/PUTRESCINE-BINDING PERIPLASMIC PROTEIN"/>
    <property type="match status" value="1"/>
</dbReference>
<dbReference type="Pfam" id="PF13416">
    <property type="entry name" value="SBP_bac_8"/>
    <property type="match status" value="1"/>
</dbReference>
<dbReference type="PROSITE" id="PS51257">
    <property type="entry name" value="PROKAR_LIPOPROTEIN"/>
    <property type="match status" value="1"/>
</dbReference>
<accession>A0A1G6X8M1</accession>
<dbReference type="Gene3D" id="3.40.190.10">
    <property type="entry name" value="Periplasmic binding protein-like II"/>
    <property type="match status" value="2"/>
</dbReference>
<keyword evidence="7" id="KW-1185">Reference proteome</keyword>
<feature type="binding site" evidence="5">
    <location>
        <position position="79"/>
    </location>
    <ligand>
        <name>spermidine</name>
        <dbReference type="ChEBI" id="CHEBI:57834"/>
    </ligand>
</feature>
<dbReference type="PANTHER" id="PTHR30222:SF17">
    <property type="entry name" value="SPERMIDINE_PUTRESCINE-BINDING PERIPLASMIC PROTEIN"/>
    <property type="match status" value="1"/>
</dbReference>
<dbReference type="PRINTS" id="PR00909">
    <property type="entry name" value="SPERMDNBNDNG"/>
</dbReference>
<reference evidence="7" key="1">
    <citation type="submission" date="2016-10" db="EMBL/GenBank/DDBJ databases">
        <authorList>
            <person name="Varghese N."/>
            <person name="Submissions S."/>
        </authorList>
    </citation>
    <scope>NUCLEOTIDE SEQUENCE [LARGE SCALE GENOMIC DNA]</scope>
    <source>
        <strain evidence="7">DSM 8987</strain>
    </source>
</reference>
<evidence type="ECO:0000256" key="2">
    <source>
        <dbReference type="ARBA" id="ARBA00022448"/>
    </source>
</evidence>
<dbReference type="InterPro" id="IPR001188">
    <property type="entry name" value="Sperm_putr-bd"/>
</dbReference>
<dbReference type="STRING" id="57664.SAMN05661003_101177"/>
<dbReference type="InterPro" id="IPR006059">
    <property type="entry name" value="SBP"/>
</dbReference>
<keyword evidence="3" id="KW-0732">Signal</keyword>
<comment type="subcellular location">
    <subcellularLocation>
        <location evidence="1">Periplasm</location>
    </subcellularLocation>
</comment>
<protein>
    <submittedName>
        <fullName evidence="6">Spermidine/putrescine transport system substrate-binding protein</fullName>
    </submittedName>
</protein>
<dbReference type="PIRSF" id="PIRSF019574">
    <property type="entry name" value="Periplasmic_polyamine_BP"/>
    <property type="match status" value="1"/>
</dbReference>
<feature type="binding site" evidence="5">
    <location>
        <begin position="161"/>
        <end position="164"/>
    </location>
    <ligand>
        <name>spermidine</name>
        <dbReference type="ChEBI" id="CHEBI:57834"/>
    </ligand>
</feature>
<organism evidence="6 7">
    <name type="scientific">Desulfuromonas thiophila</name>
    <dbReference type="NCBI Taxonomy" id="57664"/>
    <lineage>
        <taxon>Bacteria</taxon>
        <taxon>Pseudomonadati</taxon>
        <taxon>Thermodesulfobacteriota</taxon>
        <taxon>Desulfuromonadia</taxon>
        <taxon>Desulfuromonadales</taxon>
        <taxon>Desulfuromonadaceae</taxon>
        <taxon>Desulfuromonas</taxon>
    </lineage>
</organism>
<evidence type="ECO:0000256" key="4">
    <source>
        <dbReference type="ARBA" id="ARBA00022764"/>
    </source>
</evidence>
<dbReference type="AlphaFoldDB" id="A0A1G6X8M1"/>
<dbReference type="GO" id="GO:0019808">
    <property type="term" value="F:polyamine binding"/>
    <property type="evidence" value="ECO:0007669"/>
    <property type="project" value="InterPro"/>
</dbReference>
<dbReference type="OrthoDB" id="6776301at2"/>
<proteinExistence type="predicted"/>